<comment type="caution">
    <text evidence="2">The sequence shown here is derived from an EMBL/GenBank/DDBJ whole genome shotgun (WGS) entry which is preliminary data.</text>
</comment>
<accession>A0AAE1C1F6</accession>
<proteinExistence type="predicted"/>
<gene>
    <name evidence="2" type="ORF">LTR78_005447</name>
</gene>
<protein>
    <submittedName>
        <fullName evidence="2">Uncharacterized protein</fullName>
    </submittedName>
</protein>
<dbReference type="Proteomes" id="UP001274830">
    <property type="component" value="Unassembled WGS sequence"/>
</dbReference>
<evidence type="ECO:0000313" key="3">
    <source>
        <dbReference type="Proteomes" id="UP001274830"/>
    </source>
</evidence>
<keyword evidence="3" id="KW-1185">Reference proteome</keyword>
<dbReference type="AlphaFoldDB" id="A0AAE1C1F6"/>
<dbReference type="EMBL" id="JAUTXT010000018">
    <property type="protein sequence ID" value="KAK3674725.1"/>
    <property type="molecule type" value="Genomic_DNA"/>
</dbReference>
<sequence>MSQPPPPTHLPKTFRRTVAIDGARGQVNSRSSETETELTHKPYYQQRINRFVQTAQHPSKSRPSTLSGAHCEGILSSKGVAGVLRAVTPSGRRVFQQLDGKFNPLISNPNHGTAPIMRDPDFREMIETARRTRQEFGDFPGRIKQQDAVQNAKLPSSLLANEPSAQEVGYGLWVDLGDETVDEVPTNKSQDREQVQQGGMSDEVHKIPEIHHSSMPSPGETILYVADRTAAFQLATMGKHLQQDHHKRLRLS</sequence>
<evidence type="ECO:0000256" key="1">
    <source>
        <dbReference type="SAM" id="MobiDB-lite"/>
    </source>
</evidence>
<name>A0AAE1C1F6_9PEZI</name>
<evidence type="ECO:0000313" key="2">
    <source>
        <dbReference type="EMBL" id="KAK3674725.1"/>
    </source>
</evidence>
<reference evidence="2" key="1">
    <citation type="submission" date="2023-07" db="EMBL/GenBank/DDBJ databases">
        <title>Black Yeasts Isolated from many extreme environments.</title>
        <authorList>
            <person name="Coleine C."/>
            <person name="Stajich J.E."/>
            <person name="Selbmann L."/>
        </authorList>
    </citation>
    <scope>NUCLEOTIDE SEQUENCE</scope>
    <source>
        <strain evidence="2">CCFEE 5485</strain>
    </source>
</reference>
<organism evidence="2 3">
    <name type="scientific">Recurvomyces mirabilis</name>
    <dbReference type="NCBI Taxonomy" id="574656"/>
    <lineage>
        <taxon>Eukaryota</taxon>
        <taxon>Fungi</taxon>
        <taxon>Dikarya</taxon>
        <taxon>Ascomycota</taxon>
        <taxon>Pezizomycotina</taxon>
        <taxon>Dothideomycetes</taxon>
        <taxon>Dothideomycetidae</taxon>
        <taxon>Mycosphaerellales</taxon>
        <taxon>Teratosphaeriaceae</taxon>
        <taxon>Recurvomyces</taxon>
    </lineage>
</organism>
<feature type="region of interest" description="Disordered" evidence="1">
    <location>
        <begin position="182"/>
        <end position="201"/>
    </location>
</feature>
<feature type="region of interest" description="Disordered" evidence="1">
    <location>
        <begin position="1"/>
        <end position="38"/>
    </location>
</feature>